<reference evidence="1" key="1">
    <citation type="journal article" date="2021" name="PeerJ">
        <title>Extensive microbial diversity within the chicken gut microbiome revealed by metagenomics and culture.</title>
        <authorList>
            <person name="Gilroy R."/>
            <person name="Ravi A."/>
            <person name="Getino M."/>
            <person name="Pursley I."/>
            <person name="Horton D.L."/>
            <person name="Alikhan N.F."/>
            <person name="Baker D."/>
            <person name="Gharbi K."/>
            <person name="Hall N."/>
            <person name="Watson M."/>
            <person name="Adriaenssens E.M."/>
            <person name="Foster-Nyarko E."/>
            <person name="Jarju S."/>
            <person name="Secka A."/>
            <person name="Antonio M."/>
            <person name="Oren A."/>
            <person name="Chaudhuri R.R."/>
            <person name="La Ragione R."/>
            <person name="Hildebrand F."/>
            <person name="Pallen M.J."/>
        </authorList>
    </citation>
    <scope>NUCLEOTIDE SEQUENCE</scope>
    <source>
        <strain evidence="1">5032</strain>
    </source>
</reference>
<dbReference type="Proteomes" id="UP000823821">
    <property type="component" value="Unassembled WGS sequence"/>
</dbReference>
<comment type="caution">
    <text evidence="1">The sequence shown here is derived from an EMBL/GenBank/DDBJ whole genome shotgun (WGS) entry which is preliminary data.</text>
</comment>
<name>A0A9D2HP56_9BACT</name>
<dbReference type="EMBL" id="DWZD01000040">
    <property type="protein sequence ID" value="HJA79339.1"/>
    <property type="molecule type" value="Genomic_DNA"/>
</dbReference>
<dbReference type="AlphaFoldDB" id="A0A9D2HP56"/>
<sequence>MSISGLGLYTGSSYQWQALQSHSASGTGGGQNSLSSLNAYNADMTSQIAGMVELVQYAMQAMGLSEDSRVTFSQITKYQQQLEKQFDDSLKKALEESSIGDLSGLTFTLAPDGTLTAAGATETDAAKAQGYLDEHPELAQTLLQRLQDAGIELTEELTFSVSSNGTLNLLSGSANDLQALLDEQAELVNELRAGLEGINVNLDDLTLVFDDAGNLVADGDHPQAYDINSWLRQHEELQDLLAAKLEEAGIDRADVSLALPAGGGMTVALSADDTAGIQEVLSQQSETGKALYDGLADVGIDPDITFSLQVESDGSVTINSAHPDADKLRQLFENNAELSKQYAQVQALSGIEDARAALQINPSAMRTRLQMETIATSWFSSQSASSFGTYSGSSGLSLLTGLNLNV</sequence>
<gene>
    <name evidence="1" type="ORF">H9784_07225</name>
</gene>
<proteinExistence type="predicted"/>
<evidence type="ECO:0000313" key="1">
    <source>
        <dbReference type="EMBL" id="HJA79339.1"/>
    </source>
</evidence>
<evidence type="ECO:0000313" key="2">
    <source>
        <dbReference type="Proteomes" id="UP000823821"/>
    </source>
</evidence>
<reference evidence="1" key="2">
    <citation type="submission" date="2021-04" db="EMBL/GenBank/DDBJ databases">
        <authorList>
            <person name="Gilroy R."/>
        </authorList>
    </citation>
    <scope>NUCLEOTIDE SEQUENCE</scope>
    <source>
        <strain evidence="1">5032</strain>
    </source>
</reference>
<protein>
    <submittedName>
        <fullName evidence="1">Uncharacterized protein</fullName>
    </submittedName>
</protein>
<organism evidence="1 2">
    <name type="scientific">Candidatus Desulfovibrio intestinavium</name>
    <dbReference type="NCBI Taxonomy" id="2838534"/>
    <lineage>
        <taxon>Bacteria</taxon>
        <taxon>Pseudomonadati</taxon>
        <taxon>Thermodesulfobacteriota</taxon>
        <taxon>Desulfovibrionia</taxon>
        <taxon>Desulfovibrionales</taxon>
        <taxon>Desulfovibrionaceae</taxon>
        <taxon>Desulfovibrio</taxon>
    </lineage>
</organism>
<accession>A0A9D2HP56</accession>